<organism evidence="2 3">
    <name type="scientific">Micromonospora echinofusca</name>
    <dbReference type="NCBI Taxonomy" id="47858"/>
    <lineage>
        <taxon>Bacteria</taxon>
        <taxon>Bacillati</taxon>
        <taxon>Actinomycetota</taxon>
        <taxon>Actinomycetes</taxon>
        <taxon>Micromonosporales</taxon>
        <taxon>Micromonosporaceae</taxon>
        <taxon>Micromonospora</taxon>
    </lineage>
</organism>
<comment type="caution">
    <text evidence="2">The sequence shown here is derived from an EMBL/GenBank/DDBJ whole genome shotgun (WGS) entry which is preliminary data.</text>
</comment>
<dbReference type="Proteomes" id="UP000823521">
    <property type="component" value="Unassembled WGS sequence"/>
</dbReference>
<dbReference type="RefSeq" id="WP_208816537.1">
    <property type="nucleotide sequence ID" value="NZ_WVUH01000318.1"/>
</dbReference>
<accession>A0ABS3VYR7</accession>
<sequence>MLDERGELSARLARVASKVAAAASLPGGPVMFGADVHRFRIGPALSEDAVAVFEKHHGVRLPPDYRGFITTVGHGGLGRFGGAGPFYGLLQIEDWALLSPASR</sequence>
<evidence type="ECO:0000313" key="3">
    <source>
        <dbReference type="Proteomes" id="UP000823521"/>
    </source>
</evidence>
<name>A0ABS3VYR7_MICEH</name>
<keyword evidence="3" id="KW-1185">Reference proteome</keyword>
<dbReference type="InterPro" id="IPR037883">
    <property type="entry name" value="Knr4/Smi1-like_sf"/>
</dbReference>
<dbReference type="Gene3D" id="3.40.1580.10">
    <property type="entry name" value="SMI1/KNR4-like"/>
    <property type="match status" value="1"/>
</dbReference>
<dbReference type="SUPFAM" id="SSF160631">
    <property type="entry name" value="SMI1/KNR4-like"/>
    <property type="match status" value="1"/>
</dbReference>
<feature type="domain" description="Knr4/Smi1-like" evidence="1">
    <location>
        <begin position="45"/>
        <end position="94"/>
    </location>
</feature>
<evidence type="ECO:0000313" key="2">
    <source>
        <dbReference type="EMBL" id="MBO4209578.1"/>
    </source>
</evidence>
<reference evidence="2 3" key="1">
    <citation type="submission" date="2019-12" db="EMBL/GenBank/DDBJ databases">
        <title>Whole genome sequencing of endophytic Actinobacterium Micromonospora sp. MPMI6T.</title>
        <authorList>
            <person name="Evv R."/>
            <person name="Podile A.R."/>
        </authorList>
    </citation>
    <scope>NUCLEOTIDE SEQUENCE [LARGE SCALE GENOMIC DNA]</scope>
    <source>
        <strain evidence="2 3">MPMI6</strain>
    </source>
</reference>
<protein>
    <recommendedName>
        <fullName evidence="1">Knr4/Smi1-like domain-containing protein</fullName>
    </recommendedName>
</protein>
<dbReference type="Pfam" id="PF09346">
    <property type="entry name" value="SMI1_KNR4"/>
    <property type="match status" value="1"/>
</dbReference>
<dbReference type="InterPro" id="IPR018958">
    <property type="entry name" value="Knr4/Smi1-like_dom"/>
</dbReference>
<evidence type="ECO:0000259" key="1">
    <source>
        <dbReference type="Pfam" id="PF09346"/>
    </source>
</evidence>
<gene>
    <name evidence="2" type="ORF">GSF22_26830</name>
</gene>
<proteinExistence type="predicted"/>
<dbReference type="EMBL" id="WVUH01000318">
    <property type="protein sequence ID" value="MBO4209578.1"/>
    <property type="molecule type" value="Genomic_DNA"/>
</dbReference>